<dbReference type="Proteomes" id="UP001239111">
    <property type="component" value="Chromosome 1"/>
</dbReference>
<comment type="caution">
    <text evidence="1">The sequence shown here is derived from an EMBL/GenBank/DDBJ whole genome shotgun (WGS) entry which is preliminary data.</text>
</comment>
<proteinExistence type="predicted"/>
<evidence type="ECO:0000313" key="2">
    <source>
        <dbReference type="Proteomes" id="UP001239111"/>
    </source>
</evidence>
<organism evidence="1 2">
    <name type="scientific">Eretmocerus hayati</name>
    <dbReference type="NCBI Taxonomy" id="131215"/>
    <lineage>
        <taxon>Eukaryota</taxon>
        <taxon>Metazoa</taxon>
        <taxon>Ecdysozoa</taxon>
        <taxon>Arthropoda</taxon>
        <taxon>Hexapoda</taxon>
        <taxon>Insecta</taxon>
        <taxon>Pterygota</taxon>
        <taxon>Neoptera</taxon>
        <taxon>Endopterygota</taxon>
        <taxon>Hymenoptera</taxon>
        <taxon>Apocrita</taxon>
        <taxon>Proctotrupomorpha</taxon>
        <taxon>Chalcidoidea</taxon>
        <taxon>Aphelinidae</taxon>
        <taxon>Aphelininae</taxon>
        <taxon>Eretmocerus</taxon>
    </lineage>
</organism>
<keyword evidence="2" id="KW-1185">Reference proteome</keyword>
<name>A0ACC2PGI9_9HYME</name>
<gene>
    <name evidence="1" type="ORF">QAD02_018254</name>
</gene>
<accession>A0ACC2PGI9</accession>
<reference evidence="1" key="1">
    <citation type="submission" date="2023-04" db="EMBL/GenBank/DDBJ databases">
        <title>A chromosome-level genome assembly of the parasitoid wasp Eretmocerus hayati.</title>
        <authorList>
            <person name="Zhong Y."/>
            <person name="Liu S."/>
            <person name="Liu Y."/>
        </authorList>
    </citation>
    <scope>NUCLEOTIDE SEQUENCE</scope>
    <source>
        <strain evidence="1">ZJU_SS_LIU_2023</strain>
    </source>
</reference>
<sequence>MEAAASGGDPRLDYIGQVVQKSLKLKPDKWVRLLVTEEHRSVVLDFLDKTMPAVLFVVLTPSAQLVPSCGFPMPCARTKGIYAIKMKPSPIPKERDDCVAMLLTGELSHRVVDELATLVDNIFAPLLSKPENHPRLPQVALADIARHVHSLRGTLYQVKGQVNGKTVLPMPSGLEKVSEVERLVSDEGPQAVDLYLKSAIEGVVIKWAYLVNDVVTHESSTAFDNGQNPTPNVELDYWSARLTNLKYIFDQLREERVRKMAVILEKTDSAYYPCFKTLFTNVVSSLTEAKEIALYLSPLAKCFKAVEEVDFSEAKPLMAVLIHSIGLAWANSKYYQNSSKLIIMIRQICNLLIQEARRFLDPTLIFQSDVDEAQQRVQISKEVLEEFKRQFDKHKGMPARRKEAPPWAFSHGAVFTRLNAFLKRLEDIEWLFDTVLEFSKLERLEVGGILGRSLSLRIVAVYKEFQQLFVAFSTRATDVLDPDDETFVQDCKKFGESISGFDTKLAAILCQAFDDCKNLECVFKLINVAGSVLDRPAIVSHLADRYSRIVDLLNNELDLAERLLEKGPQGALDFLPPLAAAIRFGDMLKQRIQFPAQAFEALHQPVVESKQGKQVLQRYHQLLQRIDESQELLLAQWAAGVPELVRSGLARPVLARDQINALVLNFDPELLGVLKLVGYLRQMGFDNVAPAEALRVAESSEVYRKFRALLSATASSYNEIWRTCRRVEIELIEPELARIDSLVKKGQTELLWNSLDRLPKYLDELGGLVRELHRRVRLAQANVQKMRVTMEPWTRVALVERKSRRGGDEDGTGGLLALEDRSERVAKRYTELRRTADLIGQLMRENEDLLVPAVGCSLDNGNDKLPIRPAWRAYINYVDKMVLESLRKAIGCSLSYLAENMDPKGDNDPLVQAKLELREPDLYYEPSLEPDDPNGLEQLVGGILNDVMNMAALIPRLKLDTEGYAPELDRDEDIRAMKSEILSSVAKAIEEATDFCGDFEGYAYLWLEDRQTVMEQFLGYSRQLTYEEIDMIAASDPKAPKKCPPTMDQFREQIDLYENLYTEVEEMNDSKVFCCWFKVDLNPFRTSLKNTICKWSSMFKEHLVQRVTMSLSDLKLFIRLADEGLQQPVQPGDYAGLVSVMGYLMQVKDRQPETDEMFQPLQETIELLKFYDQDIPEDVNVSLQELPDQWANTKKIAVTVKQQVAPLQAGEVSRIRGRISAFDTTIVHYREAFKRYEFFKFSCRDPYDLLDETNTEIAMLERQMDDIQASASLFEVIVPEFKQLKQSRKELRMLKQLWDYVNIVKSSIEGWKTTPWRKIDVENMDIECKKFAKEIRGLDKEMRSWDAYVNLEATVKNMLTSLRAVGELQNPAIRERHWLQLMKSTKVSLEILTYEKLL</sequence>
<dbReference type="EMBL" id="CM056741">
    <property type="protein sequence ID" value="KAJ8682462.1"/>
    <property type="molecule type" value="Genomic_DNA"/>
</dbReference>
<protein>
    <submittedName>
        <fullName evidence="1">Uncharacterized protein</fullName>
    </submittedName>
</protein>
<evidence type="ECO:0000313" key="1">
    <source>
        <dbReference type="EMBL" id="KAJ8682462.1"/>
    </source>
</evidence>